<evidence type="ECO:0000256" key="2">
    <source>
        <dbReference type="ARBA" id="ARBA00022723"/>
    </source>
</evidence>
<dbReference type="Proteomes" id="UP000190285">
    <property type="component" value="Unassembled WGS sequence"/>
</dbReference>
<proteinExistence type="inferred from homology"/>
<dbReference type="PANTHER" id="PTHR45833:SF1">
    <property type="entry name" value="METHIONINE SYNTHASE"/>
    <property type="match status" value="1"/>
</dbReference>
<evidence type="ECO:0000259" key="5">
    <source>
        <dbReference type="PROSITE" id="PS51337"/>
    </source>
</evidence>
<evidence type="ECO:0000256" key="1">
    <source>
        <dbReference type="ARBA" id="ARBA00010854"/>
    </source>
</evidence>
<dbReference type="InterPro" id="IPR036724">
    <property type="entry name" value="Cobalamin-bd_sf"/>
</dbReference>
<dbReference type="GO" id="GO:0046872">
    <property type="term" value="F:metal ion binding"/>
    <property type="evidence" value="ECO:0007669"/>
    <property type="project" value="UniProtKB-KW"/>
</dbReference>
<evidence type="ECO:0000256" key="3">
    <source>
        <dbReference type="ARBA" id="ARBA00023285"/>
    </source>
</evidence>
<dbReference type="RefSeq" id="WP_079489071.1">
    <property type="nucleotide sequence ID" value="NZ_FUZT01000001.1"/>
</dbReference>
<dbReference type="InterPro" id="IPR006158">
    <property type="entry name" value="Cobalamin-bd"/>
</dbReference>
<keyword evidence="6" id="KW-0808">Transferase</keyword>
<dbReference type="STRING" id="36842.SAMN02194393_00487"/>
<dbReference type="Gene3D" id="3.40.50.280">
    <property type="entry name" value="Cobalamin-binding domain"/>
    <property type="match status" value="1"/>
</dbReference>
<dbReference type="SUPFAM" id="SSF52242">
    <property type="entry name" value="Cobalamin (vitamin B12)-binding domain"/>
    <property type="match status" value="1"/>
</dbReference>
<keyword evidence="6" id="KW-0489">Methyltransferase</keyword>
<dbReference type="GO" id="GO:0008705">
    <property type="term" value="F:methionine synthase activity"/>
    <property type="evidence" value="ECO:0007669"/>
    <property type="project" value="TreeGrafter"/>
</dbReference>
<name>A0A1T5IKE2_9FIRM</name>
<accession>A0A1T5IKE2</accession>
<dbReference type="GO" id="GO:0032259">
    <property type="term" value="P:methylation"/>
    <property type="evidence" value="ECO:0007669"/>
    <property type="project" value="UniProtKB-KW"/>
</dbReference>
<dbReference type="InterPro" id="IPR003759">
    <property type="entry name" value="Cbl-bd_cap"/>
</dbReference>
<dbReference type="PANTHER" id="PTHR45833">
    <property type="entry name" value="METHIONINE SYNTHASE"/>
    <property type="match status" value="1"/>
</dbReference>
<dbReference type="SUPFAM" id="SSF47644">
    <property type="entry name" value="Methionine synthase domain"/>
    <property type="match status" value="1"/>
</dbReference>
<dbReference type="GO" id="GO:0031419">
    <property type="term" value="F:cobalamin binding"/>
    <property type="evidence" value="ECO:0007669"/>
    <property type="project" value="InterPro"/>
</dbReference>
<dbReference type="Pfam" id="PF02607">
    <property type="entry name" value="B12-binding_2"/>
    <property type="match status" value="1"/>
</dbReference>
<dbReference type="PROSITE" id="PS51332">
    <property type="entry name" value="B12_BINDING"/>
    <property type="match status" value="1"/>
</dbReference>
<dbReference type="GO" id="GO:0005829">
    <property type="term" value="C:cytosol"/>
    <property type="evidence" value="ECO:0007669"/>
    <property type="project" value="TreeGrafter"/>
</dbReference>
<dbReference type="OrthoDB" id="9803687at2"/>
<dbReference type="EMBL" id="FUZT01000001">
    <property type="protein sequence ID" value="SKC39615.1"/>
    <property type="molecule type" value="Genomic_DNA"/>
</dbReference>
<reference evidence="6 7" key="1">
    <citation type="submission" date="2017-02" db="EMBL/GenBank/DDBJ databases">
        <authorList>
            <person name="Peterson S.W."/>
        </authorList>
    </citation>
    <scope>NUCLEOTIDE SEQUENCE [LARGE SCALE GENOMIC DNA]</scope>
    <source>
        <strain evidence="6 7">M1</strain>
    </source>
</reference>
<dbReference type="InterPro" id="IPR036594">
    <property type="entry name" value="Meth_synthase_dom"/>
</dbReference>
<keyword evidence="3" id="KW-0170">Cobalt</keyword>
<keyword evidence="7" id="KW-1185">Reference proteome</keyword>
<keyword evidence="2" id="KW-0479">Metal-binding</keyword>
<organism evidence="6 7">
    <name type="scientific">Maledivibacter halophilus</name>
    <dbReference type="NCBI Taxonomy" id="36842"/>
    <lineage>
        <taxon>Bacteria</taxon>
        <taxon>Bacillati</taxon>
        <taxon>Bacillota</taxon>
        <taxon>Clostridia</taxon>
        <taxon>Peptostreptococcales</taxon>
        <taxon>Caminicellaceae</taxon>
        <taxon>Maledivibacter</taxon>
    </lineage>
</organism>
<dbReference type="AlphaFoldDB" id="A0A1T5IKE2"/>
<evidence type="ECO:0000313" key="6">
    <source>
        <dbReference type="EMBL" id="SKC39615.1"/>
    </source>
</evidence>
<feature type="domain" description="B12-binding" evidence="4">
    <location>
        <begin position="89"/>
        <end position="212"/>
    </location>
</feature>
<dbReference type="SMART" id="SM01018">
    <property type="entry name" value="B12-binding_2"/>
    <property type="match status" value="1"/>
</dbReference>
<dbReference type="GO" id="GO:0046653">
    <property type="term" value="P:tetrahydrofolate metabolic process"/>
    <property type="evidence" value="ECO:0007669"/>
    <property type="project" value="TreeGrafter"/>
</dbReference>
<dbReference type="Gene3D" id="1.10.1240.10">
    <property type="entry name" value="Methionine synthase domain"/>
    <property type="match status" value="1"/>
</dbReference>
<feature type="domain" description="B12-binding N-terminal" evidence="5">
    <location>
        <begin position="1"/>
        <end position="89"/>
    </location>
</feature>
<dbReference type="InterPro" id="IPR050554">
    <property type="entry name" value="Met_Synthase/Corrinoid"/>
</dbReference>
<dbReference type="CDD" id="cd02070">
    <property type="entry name" value="corrinoid_protein_B12-BD"/>
    <property type="match status" value="1"/>
</dbReference>
<dbReference type="GO" id="GO:0050667">
    <property type="term" value="P:homocysteine metabolic process"/>
    <property type="evidence" value="ECO:0007669"/>
    <property type="project" value="TreeGrafter"/>
</dbReference>
<evidence type="ECO:0000259" key="4">
    <source>
        <dbReference type="PROSITE" id="PS51332"/>
    </source>
</evidence>
<evidence type="ECO:0000313" key="7">
    <source>
        <dbReference type="Proteomes" id="UP000190285"/>
    </source>
</evidence>
<dbReference type="PROSITE" id="PS51337">
    <property type="entry name" value="B12_BINDING_NTER"/>
    <property type="match status" value="1"/>
</dbReference>
<protein>
    <submittedName>
        <fullName evidence="6">5-methyltetrahydrofolate--homocysteine methyltransferase</fullName>
    </submittedName>
</protein>
<dbReference type="Pfam" id="PF02310">
    <property type="entry name" value="B12-binding"/>
    <property type="match status" value="1"/>
</dbReference>
<dbReference type="FunFam" id="3.40.50.280:FF:000003">
    <property type="entry name" value="Dimethylamine methyltransferase corrinoid protein"/>
    <property type="match status" value="1"/>
</dbReference>
<comment type="similarity">
    <text evidence="1">Belongs to the methylamine corrinoid protein family.</text>
</comment>
<gene>
    <name evidence="6" type="ORF">SAMN02194393_00487</name>
</gene>
<sequence length="212" mass="22730">MSILYEQMAESIENGMVSKVKELTQKALDEGCEPKEIISNGLLPGMNEVGILFKEGELFVPEVLVAAKAMSAGMELIKPLLKDGEVQSAGKCLFATVKGDLHDIGKKLVSMLMEGAGYEIIDLGVDIDPESIVEEVKKHKPDLVGMSAMLTTTMVAMKDTVEALKENGLYEKVKVMIGGAPVTGKYADEIGAYYSEDASAAVDLANQLIRAS</sequence>